<dbReference type="SUPFAM" id="SSF55120">
    <property type="entry name" value="Pseudouridine synthase"/>
    <property type="match status" value="1"/>
</dbReference>
<dbReference type="GO" id="GO:0009982">
    <property type="term" value="F:pseudouridine synthase activity"/>
    <property type="evidence" value="ECO:0007669"/>
    <property type="project" value="InterPro"/>
</dbReference>
<dbReference type="Pfam" id="PF00849">
    <property type="entry name" value="PseudoU_synth_2"/>
    <property type="match status" value="1"/>
</dbReference>
<dbReference type="STRING" id="442341.SAMN04487959_103131"/>
<sequence length="256" mass="28863">MRAVAAPCKRQNENNPFTTSTDRLKKNAGPTRLLAGVPVPASLVPSLTSPRLRQRDEMSTIYLLHKPYRMLSQFTDDQGRDTLAQVIDVPGIYAAGRLDYDSEGLLLLTDDGALIHHISDPRHKQPKKYWVQVEGQPDEESLDALRQGVTLKDGPTRPAKVRMLGSPGVGPRQPPIRQRQGIATSWLELTLHEGRNRQVRRMTAHIGFPTLRLIRVAIGPWRLDGLSPGEWRSETLNAPRPANHRQASTRRTRRHR</sequence>
<dbReference type="GO" id="GO:0001522">
    <property type="term" value="P:pseudouridine synthesis"/>
    <property type="evidence" value="ECO:0007669"/>
    <property type="project" value="InterPro"/>
</dbReference>
<comment type="similarity">
    <text evidence="1 3">Belongs to the pseudouridine synthase RsuA family.</text>
</comment>
<dbReference type="AlphaFoldDB" id="A0A1I2ZHM6"/>
<accession>A0A1I2ZHM6</accession>
<dbReference type="Gene3D" id="3.30.70.1560">
    <property type="entry name" value="Alpha-L RNA-binding motif"/>
    <property type="match status" value="1"/>
</dbReference>
<evidence type="ECO:0000256" key="3">
    <source>
        <dbReference type="RuleBase" id="RU003887"/>
    </source>
</evidence>
<dbReference type="InterPro" id="IPR020094">
    <property type="entry name" value="TruA/RsuA/RluB/E/F_N"/>
</dbReference>
<dbReference type="PANTHER" id="PTHR47683">
    <property type="entry name" value="PSEUDOURIDINE SYNTHASE FAMILY PROTEIN-RELATED"/>
    <property type="match status" value="1"/>
</dbReference>
<dbReference type="GO" id="GO:0140098">
    <property type="term" value="F:catalytic activity, acting on RNA"/>
    <property type="evidence" value="ECO:0007669"/>
    <property type="project" value="UniProtKB-ARBA"/>
</dbReference>
<gene>
    <name evidence="6" type="ORF">SAMN04487959_103131</name>
</gene>
<dbReference type="EMBL" id="FOPY01000003">
    <property type="protein sequence ID" value="SFH37313.1"/>
    <property type="molecule type" value="Genomic_DNA"/>
</dbReference>
<proteinExistence type="inferred from homology"/>
<evidence type="ECO:0000256" key="1">
    <source>
        <dbReference type="ARBA" id="ARBA00008348"/>
    </source>
</evidence>
<dbReference type="PANTHER" id="PTHR47683:SF2">
    <property type="entry name" value="RNA-BINDING S4 DOMAIN-CONTAINING PROTEIN"/>
    <property type="match status" value="1"/>
</dbReference>
<feature type="region of interest" description="Disordered" evidence="4">
    <location>
        <begin position="232"/>
        <end position="256"/>
    </location>
</feature>
<dbReference type="GO" id="GO:0003723">
    <property type="term" value="F:RNA binding"/>
    <property type="evidence" value="ECO:0007669"/>
    <property type="project" value="InterPro"/>
</dbReference>
<dbReference type="PROSITE" id="PS01149">
    <property type="entry name" value="PSI_RSU"/>
    <property type="match status" value="1"/>
</dbReference>
<dbReference type="Gene3D" id="3.30.70.580">
    <property type="entry name" value="Pseudouridine synthase I, catalytic domain, N-terminal subdomain"/>
    <property type="match status" value="1"/>
</dbReference>
<protein>
    <recommendedName>
        <fullName evidence="3">Pseudouridine synthase</fullName>
        <ecNumber evidence="3">5.4.99.-</ecNumber>
    </recommendedName>
</protein>
<evidence type="ECO:0000256" key="2">
    <source>
        <dbReference type="ARBA" id="ARBA00023235"/>
    </source>
</evidence>
<dbReference type="InterPro" id="IPR000748">
    <property type="entry name" value="PsdUridine_synth_RsuA/RluB/E/F"/>
</dbReference>
<dbReference type="GO" id="GO:0006364">
    <property type="term" value="P:rRNA processing"/>
    <property type="evidence" value="ECO:0007669"/>
    <property type="project" value="UniProtKB-ARBA"/>
</dbReference>
<dbReference type="InterPro" id="IPR006145">
    <property type="entry name" value="PsdUridine_synth_RsuA/RluA"/>
</dbReference>
<dbReference type="InterPro" id="IPR050343">
    <property type="entry name" value="RsuA_PseudoU_synthase"/>
</dbReference>
<evidence type="ECO:0000313" key="7">
    <source>
        <dbReference type="Proteomes" id="UP000199040"/>
    </source>
</evidence>
<dbReference type="EC" id="5.4.99.-" evidence="3"/>
<dbReference type="InterPro" id="IPR020103">
    <property type="entry name" value="PsdUridine_synth_cat_dom_sf"/>
</dbReference>
<evidence type="ECO:0000313" key="6">
    <source>
        <dbReference type="EMBL" id="SFH37313.1"/>
    </source>
</evidence>
<organism evidence="6 7">
    <name type="scientific">Modicisalibacter xianhensis</name>
    <dbReference type="NCBI Taxonomy" id="442341"/>
    <lineage>
        <taxon>Bacteria</taxon>
        <taxon>Pseudomonadati</taxon>
        <taxon>Pseudomonadota</taxon>
        <taxon>Gammaproteobacteria</taxon>
        <taxon>Oceanospirillales</taxon>
        <taxon>Halomonadaceae</taxon>
        <taxon>Modicisalibacter</taxon>
    </lineage>
</organism>
<feature type="compositionally biased region" description="Basic residues" evidence="4">
    <location>
        <begin position="247"/>
        <end position="256"/>
    </location>
</feature>
<feature type="domain" description="Pseudouridine synthase RsuA/RluA-like" evidence="5">
    <location>
        <begin position="62"/>
        <end position="205"/>
    </location>
</feature>
<dbReference type="InterPro" id="IPR018496">
    <property type="entry name" value="PsdUridine_synth_RsuA/RluB_CS"/>
</dbReference>
<dbReference type="InterPro" id="IPR042092">
    <property type="entry name" value="PsdUridine_s_RsuA/RluB/E/F_cat"/>
</dbReference>
<evidence type="ECO:0000256" key="4">
    <source>
        <dbReference type="SAM" id="MobiDB-lite"/>
    </source>
</evidence>
<keyword evidence="7" id="KW-1185">Reference proteome</keyword>
<feature type="region of interest" description="Disordered" evidence="4">
    <location>
        <begin position="1"/>
        <end position="25"/>
    </location>
</feature>
<dbReference type="NCBIfam" id="TIGR00093">
    <property type="entry name" value="pseudouridine synthase"/>
    <property type="match status" value="1"/>
</dbReference>
<name>A0A1I2ZHM6_9GAMM</name>
<keyword evidence="2 3" id="KW-0413">Isomerase</keyword>
<evidence type="ECO:0000259" key="5">
    <source>
        <dbReference type="Pfam" id="PF00849"/>
    </source>
</evidence>
<reference evidence="6 7" key="1">
    <citation type="submission" date="2016-10" db="EMBL/GenBank/DDBJ databases">
        <authorList>
            <person name="de Groot N.N."/>
        </authorList>
    </citation>
    <scope>NUCLEOTIDE SEQUENCE [LARGE SCALE GENOMIC DNA]</scope>
    <source>
        <strain evidence="6 7">CGMCC 1.6848</strain>
    </source>
</reference>
<dbReference type="Proteomes" id="UP000199040">
    <property type="component" value="Unassembled WGS sequence"/>
</dbReference>